<dbReference type="STRING" id="246404.A0A507EY36"/>
<dbReference type="InterPro" id="IPR057589">
    <property type="entry name" value="GT_PLOD"/>
</dbReference>
<dbReference type="Pfam" id="PF25342">
    <property type="entry name" value="GT_PLOD"/>
    <property type="match status" value="1"/>
</dbReference>
<dbReference type="EMBL" id="QEAP01000363">
    <property type="protein sequence ID" value="TPX68280.1"/>
    <property type="molecule type" value="Genomic_DNA"/>
</dbReference>
<keyword evidence="1" id="KW-0472">Membrane</keyword>
<comment type="caution">
    <text evidence="3">The sequence shown here is derived from an EMBL/GenBank/DDBJ whole genome shotgun (WGS) entry which is preliminary data.</text>
</comment>
<evidence type="ECO:0000256" key="1">
    <source>
        <dbReference type="SAM" id="Phobius"/>
    </source>
</evidence>
<evidence type="ECO:0000313" key="4">
    <source>
        <dbReference type="Proteomes" id="UP000320333"/>
    </source>
</evidence>
<gene>
    <name evidence="3" type="ORF">CcCBS67573_g07237</name>
</gene>
<feature type="domain" description="PLOD1-3-like GT" evidence="2">
    <location>
        <begin position="130"/>
        <end position="366"/>
    </location>
</feature>
<protein>
    <recommendedName>
        <fullName evidence="2">PLOD1-3-like GT domain-containing protein</fullName>
    </recommendedName>
</protein>
<sequence>MKSAKILALPPTNCSLIQNMEVFRCSANRRKSRSKSWTQGLLVLVLLTAEIALCVITYNVHFSSATAGSSSAERPNGRQKLLSNEYCARSLSIFGSDHTRTSVSQMHRASYNTSQYMASTPNFKTSMKSSRLRVMAISTKGMDAPKSMCQWTLFSAALNKIPLEIYGASPSFQAGLQKLRDDETTGDGKSVKVDCMLSMLCAMDSSESVLMVDAFDVIFQRPFDEIEHLYFKRWNAPEFTVSTESNCWPNWVEGICGVTDQPPVPPGGTPYINSGVMIGSVEAFKEVMGRALDQRKLGVLDDQAATARVVYENVESQRFLMDHLSELSSAAYPPKPIYNEIEIEGRGYFVDPVSKTVPMMIHLNGDIPKDVYGQKMWYLTDGRLNNDLVETVRDYVVSVDGERVTVGDMCSSYF</sequence>
<evidence type="ECO:0000313" key="3">
    <source>
        <dbReference type="EMBL" id="TPX68280.1"/>
    </source>
</evidence>
<feature type="transmembrane region" description="Helical" evidence="1">
    <location>
        <begin position="40"/>
        <end position="60"/>
    </location>
</feature>
<dbReference type="Proteomes" id="UP000320333">
    <property type="component" value="Unassembled WGS sequence"/>
</dbReference>
<dbReference type="AlphaFoldDB" id="A0A507EY36"/>
<organism evidence="3 4">
    <name type="scientific">Chytriomyces confervae</name>
    <dbReference type="NCBI Taxonomy" id="246404"/>
    <lineage>
        <taxon>Eukaryota</taxon>
        <taxon>Fungi</taxon>
        <taxon>Fungi incertae sedis</taxon>
        <taxon>Chytridiomycota</taxon>
        <taxon>Chytridiomycota incertae sedis</taxon>
        <taxon>Chytridiomycetes</taxon>
        <taxon>Chytridiales</taxon>
        <taxon>Chytriomycetaceae</taxon>
        <taxon>Chytriomyces</taxon>
    </lineage>
</organism>
<dbReference type="CDD" id="cd22997">
    <property type="entry name" value="GT_LH"/>
    <property type="match status" value="1"/>
</dbReference>
<proteinExistence type="predicted"/>
<evidence type="ECO:0000259" key="2">
    <source>
        <dbReference type="Pfam" id="PF25342"/>
    </source>
</evidence>
<keyword evidence="1" id="KW-0812">Transmembrane</keyword>
<accession>A0A507EY36</accession>
<reference evidence="3 4" key="1">
    <citation type="journal article" date="2019" name="Sci. Rep.">
        <title>Comparative genomics of chytrid fungi reveal insights into the obligate biotrophic and pathogenic lifestyle of Synchytrium endobioticum.</title>
        <authorList>
            <person name="van de Vossenberg B.T.L.H."/>
            <person name="Warris S."/>
            <person name="Nguyen H.D.T."/>
            <person name="van Gent-Pelzer M.P.E."/>
            <person name="Joly D.L."/>
            <person name="van de Geest H.C."/>
            <person name="Bonants P.J.M."/>
            <person name="Smith D.S."/>
            <person name="Levesque C.A."/>
            <person name="van der Lee T.A.J."/>
        </authorList>
    </citation>
    <scope>NUCLEOTIDE SEQUENCE [LARGE SCALE GENOMIC DNA]</scope>
    <source>
        <strain evidence="3 4">CBS 675.73</strain>
    </source>
</reference>
<keyword evidence="1" id="KW-1133">Transmembrane helix</keyword>
<name>A0A507EY36_9FUNG</name>
<dbReference type="OrthoDB" id="2153640at2759"/>
<keyword evidence="4" id="KW-1185">Reference proteome</keyword>